<organism evidence="2 3">
    <name type="scientific">Burkholderia arboris</name>
    <dbReference type="NCBI Taxonomy" id="488730"/>
    <lineage>
        <taxon>Bacteria</taxon>
        <taxon>Pseudomonadati</taxon>
        <taxon>Pseudomonadota</taxon>
        <taxon>Betaproteobacteria</taxon>
        <taxon>Burkholderiales</taxon>
        <taxon>Burkholderiaceae</taxon>
        <taxon>Burkholderia</taxon>
        <taxon>Burkholderia cepacia complex</taxon>
    </lineage>
</organism>
<gene>
    <name evidence="2" type="ORF">BAR24066_05703</name>
</gene>
<evidence type="ECO:0000256" key="1">
    <source>
        <dbReference type="SAM" id="MobiDB-lite"/>
    </source>
</evidence>
<evidence type="ECO:0000313" key="3">
    <source>
        <dbReference type="Proteomes" id="UP000494172"/>
    </source>
</evidence>
<name>A0A9Q9SNK3_9BURK</name>
<dbReference type="EMBL" id="CABVPX010000030">
    <property type="protein sequence ID" value="VWC19053.1"/>
    <property type="molecule type" value="Genomic_DNA"/>
</dbReference>
<accession>A0A9Q9SNK3</accession>
<feature type="region of interest" description="Disordered" evidence="1">
    <location>
        <begin position="66"/>
        <end position="93"/>
    </location>
</feature>
<dbReference type="AlphaFoldDB" id="A0A9Q9SNK3"/>
<comment type="caution">
    <text evidence="2">The sequence shown here is derived from an EMBL/GenBank/DDBJ whole genome shotgun (WGS) entry which is preliminary data.</text>
</comment>
<proteinExistence type="predicted"/>
<feature type="compositionally biased region" description="Polar residues" evidence="1">
    <location>
        <begin position="69"/>
        <end position="78"/>
    </location>
</feature>
<evidence type="ECO:0000313" key="2">
    <source>
        <dbReference type="EMBL" id="VWC19053.1"/>
    </source>
</evidence>
<sequence>MRDELMTEAMCWQLESKVTAEYAYSVRTTFELACYCPYESCLAKVYPKQRINTYFYAPDKHVTGCPNEAPSTESSLNPAPSKPRPVDVQARPIPNILGPGPTIEHKPCTPTKEELLQLAAIVKTRPALHPGTLGTVIEAWVCTTPYERATQPLVVAGRSLTYATAFTFLGSATDDIDTLNILERIVFGAATVVDLEHCCLVESRKKFLHGVKRSSLRVVLKKPNLSSDHLPVDWPRRKPDTR</sequence>
<reference evidence="2 3" key="1">
    <citation type="submission" date="2019-09" db="EMBL/GenBank/DDBJ databases">
        <authorList>
            <person name="Depoorter E."/>
        </authorList>
    </citation>
    <scope>NUCLEOTIDE SEQUENCE [LARGE SCALE GENOMIC DNA]</scope>
    <source>
        <strain evidence="2">LMG 24066</strain>
    </source>
</reference>
<dbReference type="Proteomes" id="UP000494172">
    <property type="component" value="Unassembled WGS sequence"/>
</dbReference>
<protein>
    <submittedName>
        <fullName evidence="2">Uncharacterized protein</fullName>
    </submittedName>
</protein>